<feature type="compositionally biased region" description="Polar residues" evidence="1">
    <location>
        <begin position="577"/>
        <end position="593"/>
    </location>
</feature>
<feature type="compositionally biased region" description="Polar residues" evidence="1">
    <location>
        <begin position="271"/>
        <end position="280"/>
    </location>
</feature>
<proteinExistence type="predicted"/>
<feature type="region of interest" description="Disordered" evidence="1">
    <location>
        <begin position="29"/>
        <end position="73"/>
    </location>
</feature>
<feature type="region of interest" description="Disordered" evidence="1">
    <location>
        <begin position="255"/>
        <end position="294"/>
    </location>
</feature>
<feature type="compositionally biased region" description="Basic residues" evidence="1">
    <location>
        <begin position="51"/>
        <end position="60"/>
    </location>
</feature>
<accession>M2M5D4</accession>
<feature type="compositionally biased region" description="Polar residues" evidence="1">
    <location>
        <begin position="144"/>
        <end position="170"/>
    </location>
</feature>
<dbReference type="GeneID" id="19110665"/>
<dbReference type="KEGG" id="bcom:BAUCODRAFT_28073"/>
<feature type="region of interest" description="Disordered" evidence="1">
    <location>
        <begin position="403"/>
        <end position="437"/>
    </location>
</feature>
<dbReference type="AlphaFoldDB" id="M2M5D4"/>
<dbReference type="EMBL" id="KB445563">
    <property type="protein sequence ID" value="EMC91836.1"/>
    <property type="molecule type" value="Genomic_DNA"/>
</dbReference>
<dbReference type="STRING" id="717646.M2M5D4"/>
<evidence type="ECO:0000313" key="3">
    <source>
        <dbReference type="Proteomes" id="UP000011761"/>
    </source>
</evidence>
<sequence length="683" mass="73164">METPSTHAYIHEGVAETPEITRSVMLPGLVEPDTALPDQANPLITGEHSQRRQSAKRPQHRGSLGGYEEHSNSLGHKLTLAPSALRSEILQTGCAAEPSYRTAPEGTMSAALTAPSLSPEDSVDEDSRTEGLHKHGVVGAPPASWTTANGGAQSWAADQSVLTSQPNDITASERSEIRQSSHISALGAAKLERIKRPKSTGSDICSEEPARRPRSAPAVPQRISDQPKAHVPDNGTLGGSFEACVATTNSKNETPFRFYKRKSKGDAPNRSAGSGTWRSTKSTKSRKPVSFPSQEVEQAGRRLVAVSTTIKVRSAEAPVLDVSFGASDSFGPRLQLALEDEHLNTILPSTRTLLSTGEPWSVKRALKCAMRESGAEFECIPGEPASSQLDTMDGTHAVTRQSAHDFPQSPAGAEKGKTGEEATSGINRLDEQPTPRTQLPDTQVMLAQARFDFFNSPEKQMTAAAGAAEGLFTSVEDDVTMQSQTVSHQPLQELSQQPLPATQALIDAWSPWSHIKKPIGRLTQVTLITTPTGVSKSVGKQSTAADDAVRRRNSSRFATTFDDPPSQPSRLDFPITKESSSAHGPKNLSQSGHDSAPKFILKSSGRRHDAHIVGSPHHGTPGPEAQESVPKSLDIPSVVGAGSALDNDEPRTRTLFREESQVERAIDDLEATVLSFTGDLDAY</sequence>
<reference evidence="2 3" key="1">
    <citation type="journal article" date="2012" name="PLoS Pathog.">
        <title>Diverse lifestyles and strategies of plant pathogenesis encoded in the genomes of eighteen Dothideomycetes fungi.</title>
        <authorList>
            <person name="Ohm R.A."/>
            <person name="Feau N."/>
            <person name="Henrissat B."/>
            <person name="Schoch C.L."/>
            <person name="Horwitz B.A."/>
            <person name="Barry K.W."/>
            <person name="Condon B.J."/>
            <person name="Copeland A.C."/>
            <person name="Dhillon B."/>
            <person name="Glaser F."/>
            <person name="Hesse C.N."/>
            <person name="Kosti I."/>
            <person name="LaButti K."/>
            <person name="Lindquist E.A."/>
            <person name="Lucas S."/>
            <person name="Salamov A.A."/>
            <person name="Bradshaw R.E."/>
            <person name="Ciuffetti L."/>
            <person name="Hamelin R.C."/>
            <person name="Kema G.H.J."/>
            <person name="Lawrence C."/>
            <person name="Scott J.A."/>
            <person name="Spatafora J.W."/>
            <person name="Turgeon B.G."/>
            <person name="de Wit P.J.G.M."/>
            <person name="Zhong S."/>
            <person name="Goodwin S.B."/>
            <person name="Grigoriev I.V."/>
        </authorList>
    </citation>
    <scope>NUCLEOTIDE SEQUENCE [LARGE SCALE GENOMIC DNA]</scope>
    <source>
        <strain evidence="2 3">UAMH 10762</strain>
    </source>
</reference>
<dbReference type="OrthoDB" id="5419922at2759"/>
<name>M2M5D4_BAUPA</name>
<dbReference type="HOGENOM" id="CLU_402759_0_0_1"/>
<feature type="region of interest" description="Disordered" evidence="1">
    <location>
        <begin position="534"/>
        <end position="630"/>
    </location>
</feature>
<evidence type="ECO:0000256" key="1">
    <source>
        <dbReference type="SAM" id="MobiDB-lite"/>
    </source>
</evidence>
<feature type="compositionally biased region" description="Polar residues" evidence="1">
    <location>
        <begin position="534"/>
        <end position="544"/>
    </location>
</feature>
<dbReference type="Proteomes" id="UP000011761">
    <property type="component" value="Unassembled WGS sequence"/>
</dbReference>
<feature type="region of interest" description="Disordered" evidence="1">
    <location>
        <begin position="113"/>
        <end position="236"/>
    </location>
</feature>
<evidence type="ECO:0000313" key="2">
    <source>
        <dbReference type="EMBL" id="EMC91836.1"/>
    </source>
</evidence>
<keyword evidence="3" id="KW-1185">Reference proteome</keyword>
<organism evidence="2 3">
    <name type="scientific">Baudoinia panamericana (strain UAMH 10762)</name>
    <name type="common">Angels' share fungus</name>
    <name type="synonym">Baudoinia compniacensis (strain UAMH 10762)</name>
    <dbReference type="NCBI Taxonomy" id="717646"/>
    <lineage>
        <taxon>Eukaryota</taxon>
        <taxon>Fungi</taxon>
        <taxon>Dikarya</taxon>
        <taxon>Ascomycota</taxon>
        <taxon>Pezizomycotina</taxon>
        <taxon>Dothideomycetes</taxon>
        <taxon>Dothideomycetidae</taxon>
        <taxon>Mycosphaerellales</taxon>
        <taxon>Teratosphaeriaceae</taxon>
        <taxon>Baudoinia</taxon>
    </lineage>
</organism>
<gene>
    <name evidence="2" type="ORF">BAUCODRAFT_28073</name>
</gene>
<dbReference type="RefSeq" id="XP_007680858.1">
    <property type="nucleotide sequence ID" value="XM_007682668.1"/>
</dbReference>
<protein>
    <submittedName>
        <fullName evidence="2">Uncharacterized protein</fullName>
    </submittedName>
</protein>
<dbReference type="eggNOG" id="ENOG502RM6T">
    <property type="taxonomic scope" value="Eukaryota"/>
</dbReference>